<dbReference type="Gene3D" id="3.90.550.10">
    <property type="entry name" value="Spore Coat Polysaccharide Biosynthesis Protein SpsA, Chain A"/>
    <property type="match status" value="1"/>
</dbReference>
<feature type="domain" description="Glycosyltransferase 2-like" evidence="1">
    <location>
        <begin position="8"/>
        <end position="137"/>
    </location>
</feature>
<evidence type="ECO:0000259" key="1">
    <source>
        <dbReference type="Pfam" id="PF00535"/>
    </source>
</evidence>
<evidence type="ECO:0000313" key="2">
    <source>
        <dbReference type="EMBL" id="HHR92258.1"/>
    </source>
</evidence>
<sequence length="386" mass="45237">MKNKPFLSICIPTYERVESLEIFLNSLIEEVKRYPHLVEICVSDNGSKDGTYELLKRYAKKYSFVRIRRNETNIGYDNNLIAVLEMANGEYCWTTNDHTGCYAHGSIKDLTKTLKKYKPITCLLTKASFDKWYVHRAELFFQKEIYNNLGFIDAYANYVKAVRTDDPIIGYVSTYIFKKTALKNVLSEIKKTKKPMYAWSHLIFFLRIISTYKGKILVYKKKLLENPISPKKYKVFFPSEVIEAFMVNRIKSLNVLPINKRIKEAFLVFKKRNFPLAYTKALIKLIVIKDLLDKELKNRNEVEKVLALGKYDFTLLDSVVIGFLRFVINNSILRKTAAYFLIKVPALRQLHEDVERYTKKELSTSTERDLILDLNKNWPKSVTKDF</sequence>
<dbReference type="EMBL" id="DRVY01000057">
    <property type="protein sequence ID" value="HHR92258.1"/>
    <property type="molecule type" value="Genomic_DNA"/>
</dbReference>
<protein>
    <submittedName>
        <fullName evidence="2">Glycosyltransferase family 2 protein</fullName>
    </submittedName>
</protein>
<accession>A0A7C5YUZ2</accession>
<dbReference type="AlphaFoldDB" id="A0A7C5YUZ2"/>
<dbReference type="Pfam" id="PF00535">
    <property type="entry name" value="Glycos_transf_2"/>
    <property type="match status" value="1"/>
</dbReference>
<dbReference type="InterPro" id="IPR001173">
    <property type="entry name" value="Glyco_trans_2-like"/>
</dbReference>
<proteinExistence type="predicted"/>
<gene>
    <name evidence="2" type="ORF">ENL96_01970</name>
</gene>
<organism evidence="2">
    <name type="scientific">candidate division CPR3 bacterium</name>
    <dbReference type="NCBI Taxonomy" id="2268181"/>
    <lineage>
        <taxon>Bacteria</taxon>
        <taxon>Bacteria division CPR3</taxon>
    </lineage>
</organism>
<dbReference type="SUPFAM" id="SSF53448">
    <property type="entry name" value="Nucleotide-diphospho-sugar transferases"/>
    <property type="match status" value="1"/>
</dbReference>
<comment type="caution">
    <text evidence="2">The sequence shown here is derived from an EMBL/GenBank/DDBJ whole genome shotgun (WGS) entry which is preliminary data.</text>
</comment>
<dbReference type="InterPro" id="IPR050256">
    <property type="entry name" value="Glycosyltransferase_2"/>
</dbReference>
<name>A0A7C5YUZ2_UNCC3</name>
<dbReference type="InterPro" id="IPR029044">
    <property type="entry name" value="Nucleotide-diphossugar_trans"/>
</dbReference>
<dbReference type="GO" id="GO:0016740">
    <property type="term" value="F:transferase activity"/>
    <property type="evidence" value="ECO:0007669"/>
    <property type="project" value="UniProtKB-KW"/>
</dbReference>
<dbReference type="PANTHER" id="PTHR48090">
    <property type="entry name" value="UNDECAPRENYL-PHOSPHATE 4-DEOXY-4-FORMAMIDO-L-ARABINOSE TRANSFERASE-RELATED"/>
    <property type="match status" value="1"/>
</dbReference>
<keyword evidence="2" id="KW-0808">Transferase</keyword>
<reference evidence="2" key="1">
    <citation type="journal article" date="2020" name="mSystems">
        <title>Genome- and Community-Level Interaction Insights into Carbon Utilization and Element Cycling Functions of Hydrothermarchaeota in Hydrothermal Sediment.</title>
        <authorList>
            <person name="Zhou Z."/>
            <person name="Liu Y."/>
            <person name="Xu W."/>
            <person name="Pan J."/>
            <person name="Luo Z.H."/>
            <person name="Li M."/>
        </authorList>
    </citation>
    <scope>NUCLEOTIDE SEQUENCE [LARGE SCALE GENOMIC DNA]</scope>
    <source>
        <strain evidence="2">SpSt-1042</strain>
    </source>
</reference>